<dbReference type="EMBL" id="JABCRI010000014">
    <property type="protein sequence ID" value="KAF8394633.1"/>
    <property type="molecule type" value="Genomic_DNA"/>
</dbReference>
<protein>
    <recommendedName>
        <fullName evidence="1">PurM-like N-terminal domain-containing protein</fullName>
    </recommendedName>
</protein>
<proteinExistence type="predicted"/>
<dbReference type="GO" id="GO:0004637">
    <property type="term" value="F:phosphoribosylamine-glycine ligase activity"/>
    <property type="evidence" value="ECO:0007669"/>
    <property type="project" value="TreeGrafter"/>
</dbReference>
<dbReference type="Gene3D" id="3.90.650.10">
    <property type="entry name" value="PurM-like C-terminal domain"/>
    <property type="match status" value="1"/>
</dbReference>
<accession>A0A835D8R2</accession>
<dbReference type="InterPro" id="IPR004733">
    <property type="entry name" value="PurM_cligase"/>
</dbReference>
<dbReference type="InterPro" id="IPR036676">
    <property type="entry name" value="PurM-like_C_sf"/>
</dbReference>
<dbReference type="SUPFAM" id="SSF55326">
    <property type="entry name" value="PurM N-terminal domain-like"/>
    <property type="match status" value="1"/>
</dbReference>
<dbReference type="GO" id="GO:0046084">
    <property type="term" value="P:adenine biosynthetic process"/>
    <property type="evidence" value="ECO:0007669"/>
    <property type="project" value="TreeGrafter"/>
</dbReference>
<sequence>MNRSFVPNAELLLCIAVSMELSNPKTISMQTRIRLLPQGCSENRKDDAGDRRFFFLLVAMSVNDIVTYGAKPLFFLDCFATSHLDVDLSEKVMKGIVDGCQQSNFALLGGETAEMPNFYAEGEYHLMGVAVGIVKKDSVIDAKNNIAGDVLIGFPSSRVHSNGFSLVRYLDLWLAIAGRVEDAEMRGHGRNSAYRMGEVTSGKGGSYS</sequence>
<evidence type="ECO:0000313" key="3">
    <source>
        <dbReference type="Proteomes" id="UP000655225"/>
    </source>
</evidence>
<name>A0A835D8R2_TETSI</name>
<comment type="caution">
    <text evidence="2">The sequence shown here is derived from an EMBL/GenBank/DDBJ whole genome shotgun (WGS) entry which is preliminary data.</text>
</comment>
<keyword evidence="3" id="KW-1185">Reference proteome</keyword>
<dbReference type="PANTHER" id="PTHR10520:SF12">
    <property type="entry name" value="TRIFUNCTIONAL PURINE BIOSYNTHETIC PROTEIN ADENOSINE-3"/>
    <property type="match status" value="1"/>
</dbReference>
<evidence type="ECO:0000313" key="2">
    <source>
        <dbReference type="EMBL" id="KAF8394633.1"/>
    </source>
</evidence>
<gene>
    <name evidence="2" type="ORF">HHK36_020847</name>
</gene>
<dbReference type="GO" id="GO:0004641">
    <property type="term" value="F:phosphoribosylformylglycinamidine cyclo-ligase activity"/>
    <property type="evidence" value="ECO:0007669"/>
    <property type="project" value="InterPro"/>
</dbReference>
<dbReference type="Proteomes" id="UP000655225">
    <property type="component" value="Unassembled WGS sequence"/>
</dbReference>
<dbReference type="PANTHER" id="PTHR10520">
    <property type="entry name" value="TRIFUNCTIONAL PURINE BIOSYNTHETIC PROTEIN ADENOSINE-3-RELATED"/>
    <property type="match status" value="1"/>
</dbReference>
<dbReference type="InterPro" id="IPR016188">
    <property type="entry name" value="PurM-like_N"/>
</dbReference>
<dbReference type="Pfam" id="PF00586">
    <property type="entry name" value="AIRS"/>
    <property type="match status" value="1"/>
</dbReference>
<reference evidence="2 3" key="1">
    <citation type="submission" date="2020-04" db="EMBL/GenBank/DDBJ databases">
        <title>Plant Genome Project.</title>
        <authorList>
            <person name="Zhang R.-G."/>
        </authorList>
    </citation>
    <scope>NUCLEOTIDE SEQUENCE [LARGE SCALE GENOMIC DNA]</scope>
    <source>
        <strain evidence="2">YNK0</strain>
        <tissue evidence="2">Leaf</tissue>
    </source>
</reference>
<dbReference type="GO" id="GO:0006189">
    <property type="term" value="P:'de novo' IMP biosynthetic process"/>
    <property type="evidence" value="ECO:0007669"/>
    <property type="project" value="InterPro"/>
</dbReference>
<evidence type="ECO:0000259" key="1">
    <source>
        <dbReference type="Pfam" id="PF00586"/>
    </source>
</evidence>
<dbReference type="Gene3D" id="3.30.1330.10">
    <property type="entry name" value="PurM-like, N-terminal domain"/>
    <property type="match status" value="1"/>
</dbReference>
<feature type="domain" description="PurM-like N-terminal" evidence="1">
    <location>
        <begin position="57"/>
        <end position="134"/>
    </location>
</feature>
<organism evidence="2 3">
    <name type="scientific">Tetracentron sinense</name>
    <name type="common">Spur-leaf</name>
    <dbReference type="NCBI Taxonomy" id="13715"/>
    <lineage>
        <taxon>Eukaryota</taxon>
        <taxon>Viridiplantae</taxon>
        <taxon>Streptophyta</taxon>
        <taxon>Embryophyta</taxon>
        <taxon>Tracheophyta</taxon>
        <taxon>Spermatophyta</taxon>
        <taxon>Magnoliopsida</taxon>
        <taxon>Trochodendrales</taxon>
        <taxon>Trochodendraceae</taxon>
        <taxon>Tetracentron</taxon>
    </lineage>
</organism>
<dbReference type="OrthoDB" id="2018833at2759"/>
<dbReference type="GO" id="GO:0005829">
    <property type="term" value="C:cytosol"/>
    <property type="evidence" value="ECO:0007669"/>
    <property type="project" value="TreeGrafter"/>
</dbReference>
<dbReference type="InterPro" id="IPR036921">
    <property type="entry name" value="PurM-like_N_sf"/>
</dbReference>
<dbReference type="AlphaFoldDB" id="A0A835D8R2"/>